<proteinExistence type="predicted"/>
<reference evidence="3" key="1">
    <citation type="journal article" date="2015" name="BMC Genomics">
        <title>Genome mining reveals unlocked bioactive potential of marine Gram-negative bacteria.</title>
        <authorList>
            <person name="Machado H."/>
            <person name="Sonnenschein E.C."/>
            <person name="Melchiorsen J."/>
            <person name="Gram L."/>
        </authorList>
    </citation>
    <scope>NUCLEOTIDE SEQUENCE</scope>
    <source>
        <strain evidence="3">S2052</strain>
    </source>
</reference>
<dbReference type="AlphaFoldDB" id="A0A837GC74"/>
<accession>A0A837GC74</accession>
<dbReference type="Gene3D" id="2.40.160.20">
    <property type="match status" value="1"/>
</dbReference>
<dbReference type="RefSeq" id="WP_045984835.1">
    <property type="nucleotide sequence ID" value="NZ_CP063051.1"/>
</dbReference>
<comment type="caution">
    <text evidence="3">The sequence shown here is derived from an EMBL/GenBank/DDBJ whole genome shotgun (WGS) entry which is preliminary data.</text>
</comment>
<dbReference type="SUPFAM" id="SSF56925">
    <property type="entry name" value="OMPA-like"/>
    <property type="match status" value="1"/>
</dbReference>
<organism evidence="3">
    <name type="scientific">Vibrio coralliilyticus</name>
    <dbReference type="NCBI Taxonomy" id="190893"/>
    <lineage>
        <taxon>Bacteria</taxon>
        <taxon>Pseudomonadati</taxon>
        <taxon>Pseudomonadota</taxon>
        <taxon>Gammaproteobacteria</taxon>
        <taxon>Vibrionales</taxon>
        <taxon>Vibrionaceae</taxon>
        <taxon>Vibrio</taxon>
    </lineage>
</organism>
<dbReference type="InterPro" id="IPR027385">
    <property type="entry name" value="Beta-barrel_OMP"/>
</dbReference>
<gene>
    <name evidence="3" type="ORF">TW71_02165</name>
</gene>
<evidence type="ECO:0000256" key="1">
    <source>
        <dbReference type="ARBA" id="ARBA00022729"/>
    </source>
</evidence>
<name>A0A837GC74_9VIBR</name>
<dbReference type="Pfam" id="PF13505">
    <property type="entry name" value="OMP_b-brl"/>
    <property type="match status" value="1"/>
</dbReference>
<dbReference type="InterPro" id="IPR011250">
    <property type="entry name" value="OMP/PagP_B-barrel"/>
</dbReference>
<dbReference type="EMBL" id="JXXR01000001">
    <property type="protein sequence ID" value="KJY77859.1"/>
    <property type="molecule type" value="Genomic_DNA"/>
</dbReference>
<evidence type="ECO:0000259" key="2">
    <source>
        <dbReference type="Pfam" id="PF13505"/>
    </source>
</evidence>
<evidence type="ECO:0000313" key="3">
    <source>
        <dbReference type="EMBL" id="KJY77859.1"/>
    </source>
</evidence>
<keyword evidence="1" id="KW-0732">Signal</keyword>
<sequence length="180" mass="19186">MKKALLLLPLLLSSTAFAGNHQIGFGIGGGSTDGPNDWSDSGFAGKIDYAYQFHPNFAAEVGYAAVDGMTSNIVTSVLGTTKQEVKYSTGFAGLKAGVSPVSFLNLYVVGGANYSDVEKTYTPSGGTERTDSHTGLHPYYGTGTELIFFSTVGLNLEYRKFVLTDDFESDVVFAGMNIKF</sequence>
<protein>
    <submittedName>
        <fullName evidence="3">Membrane protein</fullName>
    </submittedName>
</protein>
<feature type="domain" description="Outer membrane protein beta-barrel" evidence="2">
    <location>
        <begin position="5"/>
        <end position="180"/>
    </location>
</feature>